<sequence length="393" mass="43848">MDPNNICITDYQWVLVISNALDKKVPSEIYQQECKELLSTPYCIDAGLVIVPCSHQQVAIGRETAGPETPTIALDTRAYLATALIETNILDEEVVLRISHFLPISSNGIKPRSRVERSKSEMIGHKHYLKPVKFHLWKNSSRQRSGNDPPTQRHRSPPSGEFTWLGLKMLKELSNNQQPNFNQVVVATRCQQVAMTQRRIVFYTQIQDKMTHRYKHSVFSDKEINFPRGFLCTKFQVQTVPSSPAVTKRVESVSDGPYPSIPENGAAVDRSCCKHSSSGRESNTCDTILVETCKSNNGHTDGKFNTSSLSKHQTGLECCQVSTAHQWPADKTVRKLFEVSLGNVPIFAWRESGKLFLGTSPSVRLPPIPIIGSLVYCKNNALDHAATKGDLAV</sequence>
<feature type="compositionally biased region" description="Polar residues" evidence="1">
    <location>
        <begin position="140"/>
        <end position="150"/>
    </location>
</feature>
<evidence type="ECO:0000256" key="1">
    <source>
        <dbReference type="SAM" id="MobiDB-lite"/>
    </source>
</evidence>
<gene>
    <name evidence="2" type="ORF">TPSB3V08_LOCUS6667</name>
</gene>
<proteinExistence type="predicted"/>
<accession>A0A7R9D6P7</accession>
<dbReference type="EMBL" id="OD004001">
    <property type="protein sequence ID" value="CAD7409109.1"/>
    <property type="molecule type" value="Genomic_DNA"/>
</dbReference>
<name>A0A7R9D6P7_TIMPO</name>
<reference evidence="2" key="1">
    <citation type="submission" date="2020-11" db="EMBL/GenBank/DDBJ databases">
        <authorList>
            <person name="Tran Van P."/>
        </authorList>
    </citation>
    <scope>NUCLEOTIDE SEQUENCE</scope>
</reference>
<organism evidence="2">
    <name type="scientific">Timema poppense</name>
    <name type="common">Walking stick</name>
    <dbReference type="NCBI Taxonomy" id="170557"/>
    <lineage>
        <taxon>Eukaryota</taxon>
        <taxon>Metazoa</taxon>
        <taxon>Ecdysozoa</taxon>
        <taxon>Arthropoda</taxon>
        <taxon>Hexapoda</taxon>
        <taxon>Insecta</taxon>
        <taxon>Pterygota</taxon>
        <taxon>Neoptera</taxon>
        <taxon>Polyneoptera</taxon>
        <taxon>Phasmatodea</taxon>
        <taxon>Timematodea</taxon>
        <taxon>Timematoidea</taxon>
        <taxon>Timematidae</taxon>
        <taxon>Timema</taxon>
    </lineage>
</organism>
<evidence type="ECO:0000313" key="2">
    <source>
        <dbReference type="EMBL" id="CAD7409109.1"/>
    </source>
</evidence>
<protein>
    <submittedName>
        <fullName evidence="2">Uncharacterized protein</fullName>
    </submittedName>
</protein>
<feature type="region of interest" description="Disordered" evidence="1">
    <location>
        <begin position="140"/>
        <end position="159"/>
    </location>
</feature>
<dbReference type="AlphaFoldDB" id="A0A7R9D6P7"/>